<dbReference type="SUPFAM" id="SSF53474">
    <property type="entry name" value="alpha/beta-Hydrolases"/>
    <property type="match status" value="1"/>
</dbReference>
<accession>A0AAJ0DQQ3</accession>
<protein>
    <recommendedName>
        <fullName evidence="3">Peptidase S9 prolyl oligopeptidase catalytic domain-containing protein</fullName>
    </recommendedName>
</protein>
<feature type="domain" description="Peptidase S9 prolyl oligopeptidase catalytic" evidence="3">
    <location>
        <begin position="409"/>
        <end position="569"/>
    </location>
</feature>
<gene>
    <name evidence="4" type="ORF">LTR09_004231</name>
</gene>
<dbReference type="PANTHER" id="PTHR43037">
    <property type="entry name" value="UNNAMED PRODUCT-RELATED"/>
    <property type="match status" value="1"/>
</dbReference>
<dbReference type="GO" id="GO:0006508">
    <property type="term" value="P:proteolysis"/>
    <property type="evidence" value="ECO:0007669"/>
    <property type="project" value="InterPro"/>
</dbReference>
<dbReference type="Proteomes" id="UP001271007">
    <property type="component" value="Unassembled WGS sequence"/>
</dbReference>
<comment type="caution">
    <text evidence="4">The sequence shown here is derived from an EMBL/GenBank/DDBJ whole genome shotgun (WGS) entry which is preliminary data.</text>
</comment>
<evidence type="ECO:0000259" key="3">
    <source>
        <dbReference type="Pfam" id="PF00326"/>
    </source>
</evidence>
<feature type="signal peptide" evidence="2">
    <location>
        <begin position="1"/>
        <end position="16"/>
    </location>
</feature>
<dbReference type="InterPro" id="IPR001375">
    <property type="entry name" value="Peptidase_S9_cat"/>
</dbReference>
<dbReference type="EMBL" id="JAWDJX010000010">
    <property type="protein sequence ID" value="KAK3055071.1"/>
    <property type="molecule type" value="Genomic_DNA"/>
</dbReference>
<dbReference type="Pfam" id="PF00326">
    <property type="entry name" value="Peptidase_S9"/>
    <property type="match status" value="1"/>
</dbReference>
<dbReference type="PANTHER" id="PTHR43037:SF4">
    <property type="entry name" value="PEPTIDASE S9 PROLYL OLIGOPEPTIDASE CATALYTIC DOMAIN-CONTAINING PROTEIN"/>
    <property type="match status" value="1"/>
</dbReference>
<proteinExistence type="predicted"/>
<name>A0AAJ0DQQ3_9PEZI</name>
<organism evidence="4 5">
    <name type="scientific">Extremus antarcticus</name>
    <dbReference type="NCBI Taxonomy" id="702011"/>
    <lineage>
        <taxon>Eukaryota</taxon>
        <taxon>Fungi</taxon>
        <taxon>Dikarya</taxon>
        <taxon>Ascomycota</taxon>
        <taxon>Pezizomycotina</taxon>
        <taxon>Dothideomycetes</taxon>
        <taxon>Dothideomycetidae</taxon>
        <taxon>Mycosphaerellales</taxon>
        <taxon>Extremaceae</taxon>
        <taxon>Extremus</taxon>
    </lineage>
</organism>
<feature type="chain" id="PRO_5042562432" description="Peptidase S9 prolyl oligopeptidase catalytic domain-containing protein" evidence="2">
    <location>
        <begin position="17"/>
        <end position="896"/>
    </location>
</feature>
<dbReference type="GO" id="GO:0008236">
    <property type="term" value="F:serine-type peptidase activity"/>
    <property type="evidence" value="ECO:0007669"/>
    <property type="project" value="InterPro"/>
</dbReference>
<evidence type="ECO:0000313" key="5">
    <source>
        <dbReference type="Proteomes" id="UP001271007"/>
    </source>
</evidence>
<keyword evidence="5" id="KW-1185">Reference proteome</keyword>
<sequence length="896" mass="99459">MILPLFLLAYAGLAFASDQRTLLEQPPDITFSREWQILGPFEIGTREVTWGADPLEFYGGFRNLEYNLKTTFRSPLVFNGTTSWSTREALLSYESDEVSSAELDVTFPDVDWQWLRDTYGWAALQWQAWARGEIYIQHENVDVLILNTGGVLEYWIDDQHYFGGDFYGFRKVPVTLRLSQGVHRFDVKLVREIRSMGGVGDPDVKVNLELRRSRRGLVRTNPEFDEGVLISDLIGGDYGPLASGYASVMVRNDAGHDIYVTGIYGMRNECVLDLLSTSPLKLVPGQTRPIAFGVGCVKTYDRRLDAELVYRFEGTTVEHTLHLGVWPDAYESMHEPHKVTYIGPGGTVSYAILKPPSPSAQCENDARNQSLPILIALHGAGVETDSEVIRSTLDDLPDLCAWALFPSGGTSWSGDDWHVWGLADVEAAVGMIPKWIEHVEWSGSGVDVDRWLVTGHSNGGQGTWYILTHRPDKVIAAAAVSGYSSIQNYVPYVSWHTSDPGREAVIQAALLNYRHELLLENAQDIPVLQQHGSKDDNVPVYNSRLLAQRIQQAGADSTFFEVPGQGHYWDGVMTTEPLSNFFSKHLTAHNLTDARTPLNLREFTMVAASTGDMGTKNGAEIIALAAPGKLAKLHFLLDPLTLTCIWNAVNVRSFRFGPNIYDDCQYILVNGQTMSHPTASQVDAVYERTTSGWQLVESLQDEQHEKYGHQLGGMNAILRSIGPFSIVQHSANTQQVALQISRNLCQYYAADTDITSDYSEALNSTGNVISIAIGQDLPQSRDEYPIFVHGRSVINGGSVILHADGLDHGWFDQDYPGLAAAYLRPLQGKRLELVVWGIDADALKTAARLVPMLTGSGQPDFIIMDRTMLWKGLEGTLALGFFDSNWEVSKNSYLAV</sequence>
<dbReference type="InterPro" id="IPR050955">
    <property type="entry name" value="Plant_Biomass_Hydrol_Est"/>
</dbReference>
<dbReference type="AlphaFoldDB" id="A0AAJ0DQQ3"/>
<keyword evidence="1 2" id="KW-0732">Signal</keyword>
<evidence type="ECO:0000313" key="4">
    <source>
        <dbReference type="EMBL" id="KAK3055071.1"/>
    </source>
</evidence>
<evidence type="ECO:0000256" key="2">
    <source>
        <dbReference type="SAM" id="SignalP"/>
    </source>
</evidence>
<dbReference type="InterPro" id="IPR029058">
    <property type="entry name" value="AB_hydrolase_fold"/>
</dbReference>
<dbReference type="Gene3D" id="3.40.50.1820">
    <property type="entry name" value="alpha/beta hydrolase"/>
    <property type="match status" value="1"/>
</dbReference>
<evidence type="ECO:0000256" key="1">
    <source>
        <dbReference type="ARBA" id="ARBA00022729"/>
    </source>
</evidence>
<reference evidence="4" key="1">
    <citation type="submission" date="2023-04" db="EMBL/GenBank/DDBJ databases">
        <title>Black Yeasts Isolated from many extreme environments.</title>
        <authorList>
            <person name="Coleine C."/>
            <person name="Stajich J.E."/>
            <person name="Selbmann L."/>
        </authorList>
    </citation>
    <scope>NUCLEOTIDE SEQUENCE</scope>
    <source>
        <strain evidence="4">CCFEE 5312</strain>
    </source>
</reference>